<dbReference type="Proteomes" id="UP001530400">
    <property type="component" value="Unassembled WGS sequence"/>
</dbReference>
<evidence type="ECO:0000313" key="1">
    <source>
        <dbReference type="EMBL" id="KAL3774000.1"/>
    </source>
</evidence>
<dbReference type="AlphaFoldDB" id="A0ABD3NKU1"/>
<evidence type="ECO:0008006" key="3">
    <source>
        <dbReference type="Google" id="ProtNLM"/>
    </source>
</evidence>
<proteinExistence type="predicted"/>
<reference evidence="1 2" key="1">
    <citation type="submission" date="2024-10" db="EMBL/GenBank/DDBJ databases">
        <title>Updated reference genomes for cyclostephanoid diatoms.</title>
        <authorList>
            <person name="Roberts W.R."/>
            <person name="Alverson A.J."/>
        </authorList>
    </citation>
    <scope>NUCLEOTIDE SEQUENCE [LARGE SCALE GENOMIC DNA]</scope>
    <source>
        <strain evidence="1 2">AJA010-31</strain>
    </source>
</reference>
<accession>A0ABD3NKU1</accession>
<protein>
    <recommendedName>
        <fullName evidence="3">Cyclin N-terminal domain-containing protein</fullName>
    </recommendedName>
</protein>
<sequence length="163" mass="18198">MQGLFNQWANEPVQEGVPTVQTMLSFRGLSTLSQGEFSEHELSRMELVALRGLEWNLRSSAHDILEWIDVMSSSVDMENGTQPGCDAFKELIFDHLQKLVGSHHLLKFAPSKLALVMFMNGAETGSARVGIMAMLALARLNKNDKEVMIIHNEMRADAILNLT</sequence>
<organism evidence="1 2">
    <name type="scientific">Cyclotella atomus</name>
    <dbReference type="NCBI Taxonomy" id="382360"/>
    <lineage>
        <taxon>Eukaryota</taxon>
        <taxon>Sar</taxon>
        <taxon>Stramenopiles</taxon>
        <taxon>Ochrophyta</taxon>
        <taxon>Bacillariophyta</taxon>
        <taxon>Coscinodiscophyceae</taxon>
        <taxon>Thalassiosirophycidae</taxon>
        <taxon>Stephanodiscales</taxon>
        <taxon>Stephanodiscaceae</taxon>
        <taxon>Cyclotella</taxon>
    </lineage>
</organism>
<dbReference type="Gene3D" id="1.10.472.10">
    <property type="entry name" value="Cyclin-like"/>
    <property type="match status" value="2"/>
</dbReference>
<dbReference type="EMBL" id="JALLPJ020001213">
    <property type="protein sequence ID" value="KAL3774000.1"/>
    <property type="molecule type" value="Genomic_DNA"/>
</dbReference>
<keyword evidence="2" id="KW-1185">Reference proteome</keyword>
<evidence type="ECO:0000313" key="2">
    <source>
        <dbReference type="Proteomes" id="UP001530400"/>
    </source>
</evidence>
<comment type="caution">
    <text evidence="1">The sequence shown here is derived from an EMBL/GenBank/DDBJ whole genome shotgun (WGS) entry which is preliminary data.</text>
</comment>
<gene>
    <name evidence="1" type="ORF">ACHAWO_004635</name>
</gene>
<name>A0ABD3NKU1_9STRA</name>